<organism evidence="6 7">
    <name type="scientific">Nelumbo nucifera</name>
    <name type="common">Sacred lotus</name>
    <dbReference type="NCBI Taxonomy" id="4432"/>
    <lineage>
        <taxon>Eukaryota</taxon>
        <taxon>Viridiplantae</taxon>
        <taxon>Streptophyta</taxon>
        <taxon>Embryophyta</taxon>
        <taxon>Tracheophyta</taxon>
        <taxon>Spermatophyta</taxon>
        <taxon>Magnoliopsida</taxon>
        <taxon>Proteales</taxon>
        <taxon>Nelumbonaceae</taxon>
        <taxon>Nelumbo</taxon>
    </lineage>
</organism>
<dbReference type="CDD" id="cd01837">
    <property type="entry name" value="SGNH_plant_lipase_like"/>
    <property type="match status" value="1"/>
</dbReference>
<evidence type="ECO:0000256" key="1">
    <source>
        <dbReference type="ARBA" id="ARBA00008668"/>
    </source>
</evidence>
<dbReference type="EMBL" id="DUZY01000004">
    <property type="protein sequence ID" value="DAD34359.1"/>
    <property type="molecule type" value="Genomic_DNA"/>
</dbReference>
<sequence length="378" mass="42050">MVANPPSSSPVLVALSLLVLFLSPCFAHNKTYKDSLTDTGNAHFLGDLNSFADSQLSDSPYGSTYFKKPMNRLSDGRLLVDFLAETFSLPYLPPYQNHSANFSQGVNFAIAGSTVLPKDYFVRNKVGHTLMWKAVPESLQTQVEWYINFFEEQQQSECNRKEERSCMAELEDVLFWIGDMGVNDYARNFGTSVSVHSLAQRIVQNVMKLLKTLLDRGAKYIVIQGLPPTGCLPLDLFLSPASDRDETGCAAGANLVVAAHNDLLQRKLVDLEKQYPHCAIIYADYWNAFLTILKNPAQFGFSEPFKTCCGTGAGILNFDLHSLCGSPGASRCTDPTKHINWDGVHPTEAMNQKLANLLFDQGFCRPSFGQLIRYKKCT</sequence>
<comment type="caution">
    <text evidence="6">The sequence shown here is derived from an EMBL/GenBank/DDBJ whole genome shotgun (WGS) entry which is preliminary data.</text>
</comment>
<reference evidence="6 7" key="1">
    <citation type="journal article" date="2020" name="Mol. Biol. Evol.">
        <title>Distinct Expression and Methylation Patterns for Genes with Different Fates following a Single Whole-Genome Duplication in Flowering Plants.</title>
        <authorList>
            <person name="Shi T."/>
            <person name="Rahmani R.S."/>
            <person name="Gugger P.F."/>
            <person name="Wang M."/>
            <person name="Li H."/>
            <person name="Zhang Y."/>
            <person name="Li Z."/>
            <person name="Wang Q."/>
            <person name="Van de Peer Y."/>
            <person name="Marchal K."/>
            <person name="Chen J."/>
        </authorList>
    </citation>
    <scope>NUCLEOTIDE SEQUENCE [LARGE SCALE GENOMIC DNA]</scope>
    <source>
        <tissue evidence="6">Leaf</tissue>
    </source>
</reference>
<feature type="chain" id="PRO_5032293742" description="GDSL esterase/lipase At3g48460-like" evidence="5">
    <location>
        <begin position="28"/>
        <end position="378"/>
    </location>
</feature>
<feature type="signal peptide" evidence="5">
    <location>
        <begin position="1"/>
        <end position="27"/>
    </location>
</feature>
<name>A0A822YSF7_NELNU</name>
<dbReference type="InterPro" id="IPR001087">
    <property type="entry name" value="GDSL"/>
</dbReference>
<evidence type="ECO:0008006" key="8">
    <source>
        <dbReference type="Google" id="ProtNLM"/>
    </source>
</evidence>
<dbReference type="PANTHER" id="PTHR22835">
    <property type="entry name" value="ZINC FINGER FYVE DOMAIN CONTAINING PROTEIN"/>
    <property type="match status" value="1"/>
</dbReference>
<dbReference type="Proteomes" id="UP000607653">
    <property type="component" value="Unassembled WGS sequence"/>
</dbReference>
<dbReference type="PANTHER" id="PTHR22835:SF532">
    <property type="entry name" value="SERINE-RICH ADHESIN FOR PLATELETS-LIKE ISOFORM X1"/>
    <property type="match status" value="1"/>
</dbReference>
<comment type="similarity">
    <text evidence="1">Belongs to the 'GDSL' lipolytic enzyme family.</text>
</comment>
<dbReference type="AlphaFoldDB" id="A0A822YSF7"/>
<dbReference type="Gene3D" id="3.40.50.1110">
    <property type="entry name" value="SGNH hydrolase"/>
    <property type="match status" value="1"/>
</dbReference>
<evidence type="ECO:0000313" key="6">
    <source>
        <dbReference type="EMBL" id="DAD34359.1"/>
    </source>
</evidence>
<keyword evidence="3" id="KW-0378">Hydrolase</keyword>
<evidence type="ECO:0000256" key="3">
    <source>
        <dbReference type="ARBA" id="ARBA00022801"/>
    </source>
</evidence>
<accession>A0A822YSF7</accession>
<keyword evidence="2 5" id="KW-0732">Signal</keyword>
<proteinExistence type="inferred from homology"/>
<keyword evidence="7" id="KW-1185">Reference proteome</keyword>
<keyword evidence="4" id="KW-0325">Glycoprotein</keyword>
<evidence type="ECO:0000313" key="7">
    <source>
        <dbReference type="Proteomes" id="UP000607653"/>
    </source>
</evidence>
<evidence type="ECO:0000256" key="2">
    <source>
        <dbReference type="ARBA" id="ARBA00022729"/>
    </source>
</evidence>
<dbReference type="InterPro" id="IPR035669">
    <property type="entry name" value="SGNH_plant_lipase-like"/>
</dbReference>
<protein>
    <recommendedName>
        <fullName evidence="8">GDSL esterase/lipase At3g48460-like</fullName>
    </recommendedName>
</protein>
<evidence type="ECO:0000256" key="4">
    <source>
        <dbReference type="ARBA" id="ARBA00023180"/>
    </source>
</evidence>
<evidence type="ECO:0000256" key="5">
    <source>
        <dbReference type="SAM" id="SignalP"/>
    </source>
</evidence>
<dbReference type="Pfam" id="PF00657">
    <property type="entry name" value="Lipase_GDSL"/>
    <property type="match status" value="1"/>
</dbReference>
<dbReference type="SUPFAM" id="SSF52266">
    <property type="entry name" value="SGNH hydrolase"/>
    <property type="match status" value="1"/>
</dbReference>
<dbReference type="GO" id="GO:0016788">
    <property type="term" value="F:hydrolase activity, acting on ester bonds"/>
    <property type="evidence" value="ECO:0007669"/>
    <property type="project" value="InterPro"/>
</dbReference>
<gene>
    <name evidence="6" type="ORF">HUJ06_004999</name>
</gene>
<dbReference type="InterPro" id="IPR036514">
    <property type="entry name" value="SGNH_hydro_sf"/>
</dbReference>